<protein>
    <submittedName>
        <fullName evidence="2">Conserved fungal protein</fullName>
    </submittedName>
</protein>
<comment type="caution">
    <text evidence="2">The sequence shown here is derived from an EMBL/GenBank/DDBJ whole genome shotgun (WGS) entry which is preliminary data.</text>
</comment>
<keyword evidence="3" id="KW-1185">Reference proteome</keyword>
<evidence type="ECO:0000313" key="2">
    <source>
        <dbReference type="EMBL" id="PJF18116.1"/>
    </source>
</evidence>
<dbReference type="Pfam" id="PF14616">
    <property type="entry name" value="Rua1_C"/>
    <property type="match status" value="1"/>
</dbReference>
<dbReference type="EMBL" id="MTSL01000142">
    <property type="protein sequence ID" value="PJF18116.1"/>
    <property type="molecule type" value="Genomic_DNA"/>
</dbReference>
<evidence type="ECO:0000259" key="1">
    <source>
        <dbReference type="Pfam" id="PF14616"/>
    </source>
</evidence>
<dbReference type="PANTHER" id="PTHR28125">
    <property type="entry name" value="MEIOTIC EXPRESSION UP-REGULATED PROTEIN 26"/>
    <property type="match status" value="1"/>
</dbReference>
<dbReference type="STRING" id="1246581.A0A2H9TK54"/>
<organism evidence="2 3">
    <name type="scientific">Paramicrosporidium saccamoebae</name>
    <dbReference type="NCBI Taxonomy" id="1246581"/>
    <lineage>
        <taxon>Eukaryota</taxon>
        <taxon>Fungi</taxon>
        <taxon>Fungi incertae sedis</taxon>
        <taxon>Cryptomycota</taxon>
        <taxon>Cryptomycota incertae sedis</taxon>
        <taxon>Paramicrosporidium</taxon>
    </lineage>
</organism>
<gene>
    <name evidence="2" type="ORF">PSACC_02085</name>
</gene>
<reference evidence="2 3" key="1">
    <citation type="submission" date="2016-10" db="EMBL/GenBank/DDBJ databases">
        <title>The genome of Paramicrosporidium saccamoebae is the missing link in understanding Cryptomycota and Microsporidia evolution.</title>
        <authorList>
            <person name="Quandt C.A."/>
            <person name="Beaudet D."/>
            <person name="Corsaro D."/>
            <person name="Michel R."/>
            <person name="Corradi N."/>
            <person name="James T."/>
        </authorList>
    </citation>
    <scope>NUCLEOTIDE SEQUENCE [LARGE SCALE GENOMIC DNA]</scope>
    <source>
        <strain evidence="2 3">KSL3</strain>
    </source>
</reference>
<proteinExistence type="predicted"/>
<evidence type="ECO:0000313" key="3">
    <source>
        <dbReference type="Proteomes" id="UP000240830"/>
    </source>
</evidence>
<dbReference type="InterPro" id="IPR028012">
    <property type="entry name" value="Rua1_C"/>
</dbReference>
<accession>A0A2H9TK54</accession>
<dbReference type="AlphaFoldDB" id="A0A2H9TK54"/>
<name>A0A2H9TK54_9FUNG</name>
<dbReference type="OrthoDB" id="5595379at2759"/>
<sequence>MLPFRLSNKRARVGAEYSDHGKHGEDTSPLKGEDAYFGASRPTSEMLLEEFGFVPCVNKQPIIDESIWDEEPVIVFHENEYDGMQEIYQTDSPPNARVALRDLSNLFLGNGLLTIDKQLEQEVENSMTTTKRSTAKDLIAERSILSSSAAMEHSMFQNGTAIDHSSSGITVEHLMIPTSAKAQNSAVKRKTLGKRPPPANDEFNSIDLKSYEIRNERFAEDMYTPRIVRGSGMTREGLCQICKPGVWLKIKQSAYWYHMNFIHGISANTGRPYEPPLATREKQFCAHNGAVIKQFEGRCGQCDKWVVLQKVPLGEKQTECCNPQWWRHSQKCSSDMAKGIRRR</sequence>
<dbReference type="Proteomes" id="UP000240830">
    <property type="component" value="Unassembled WGS sequence"/>
</dbReference>
<feature type="domain" description="Transcription regulator Rua1 C-terminal" evidence="1">
    <location>
        <begin position="220"/>
        <end position="332"/>
    </location>
</feature>
<dbReference type="PANTHER" id="PTHR28125:SF3">
    <property type="entry name" value="TRANSCRIPTION REGULATOR RUA1 C-TERMINAL DOMAIN-CONTAINING PROTEIN"/>
    <property type="match status" value="1"/>
</dbReference>